<protein>
    <submittedName>
        <fullName evidence="6">ABC transporter substrate-binding protein</fullName>
    </submittedName>
</protein>
<dbReference type="GO" id="GO:0030288">
    <property type="term" value="C:outer membrane-bounded periplasmic space"/>
    <property type="evidence" value="ECO:0007669"/>
    <property type="project" value="TreeGrafter"/>
</dbReference>
<name>A0AAX3ZY29_RHOER</name>
<organism evidence="6 7">
    <name type="scientific">Rhodococcus erythropolis</name>
    <name type="common">Arthrobacter picolinophilus</name>
    <dbReference type="NCBI Taxonomy" id="1833"/>
    <lineage>
        <taxon>Bacteria</taxon>
        <taxon>Bacillati</taxon>
        <taxon>Actinomycetota</taxon>
        <taxon>Actinomycetes</taxon>
        <taxon>Mycobacteriales</taxon>
        <taxon>Nocardiaceae</taxon>
        <taxon>Rhodococcus</taxon>
        <taxon>Rhodococcus erythropolis group</taxon>
    </lineage>
</organism>
<dbReference type="GO" id="GO:1901678">
    <property type="term" value="P:iron coordination entity transport"/>
    <property type="evidence" value="ECO:0007669"/>
    <property type="project" value="UniProtKB-ARBA"/>
</dbReference>
<feature type="domain" description="Fe/B12 periplasmic-binding" evidence="5">
    <location>
        <begin position="65"/>
        <end position="332"/>
    </location>
</feature>
<dbReference type="EMBL" id="CP124545">
    <property type="protein sequence ID" value="WMN01761.1"/>
    <property type="molecule type" value="Genomic_DNA"/>
</dbReference>
<dbReference type="AlphaFoldDB" id="A0AAX3ZY29"/>
<reference evidence="6" key="1">
    <citation type="submission" date="2023-08" db="EMBL/GenBank/DDBJ databases">
        <title>Isolation and Characterization of Rhodococcus erythropolis MGMM8.</title>
        <authorList>
            <person name="Diabankana R.G.C."/>
            <person name="Afordoanyi D.M."/>
            <person name="Validov S.Z."/>
        </authorList>
    </citation>
    <scope>NUCLEOTIDE SEQUENCE</scope>
    <source>
        <strain evidence="6">MGMM8</strain>
    </source>
</reference>
<evidence type="ECO:0000259" key="5">
    <source>
        <dbReference type="PROSITE" id="PS50983"/>
    </source>
</evidence>
<evidence type="ECO:0000256" key="1">
    <source>
        <dbReference type="ARBA" id="ARBA00004196"/>
    </source>
</evidence>
<keyword evidence="4" id="KW-0732">Signal</keyword>
<dbReference type="InterPro" id="IPR002491">
    <property type="entry name" value="ABC_transptr_periplasmic_BD"/>
</dbReference>
<dbReference type="RefSeq" id="WP_308370835.1">
    <property type="nucleotide sequence ID" value="NZ_CP124545.1"/>
</dbReference>
<evidence type="ECO:0000313" key="6">
    <source>
        <dbReference type="EMBL" id="WMN01761.1"/>
    </source>
</evidence>
<comment type="subcellular location">
    <subcellularLocation>
        <location evidence="1">Cell envelope</location>
    </subcellularLocation>
</comment>
<dbReference type="Pfam" id="PF01497">
    <property type="entry name" value="Peripla_BP_2"/>
    <property type="match status" value="1"/>
</dbReference>
<sequence>MLARRNAVCRAAAIASAIAVVLTAVVGCSADVGENKVMETSTSNAFPVTVEHAHGEVTIETAPSRVVALGSGDAQIASALGMEIVGAVRNPSSLDGNWSGMILPSEVLTLDSTTPNIEAIAALDPDVILATTAQAEYDKAYEVLSRIAPVISYKTALLQDSGDELTELIGMALGRRGAAESLVVQARGAIADFRSSHPNLEGKSFAYGQYAGGTLYLLGQESNPSARFLSSLGMRGSSAVSAAATESTAAFVKFSPEGFGILDTADVAMISTYGEGSTEEFLSLPTVTGLVSTGEHRLIVIDQELSSALLFPNPATTEFLLDRMSGVLAIEDRAGG</sequence>
<proteinExistence type="inferred from homology"/>
<dbReference type="PANTHER" id="PTHR30532">
    <property type="entry name" value="IRON III DICITRATE-BINDING PERIPLASMIC PROTEIN"/>
    <property type="match status" value="1"/>
</dbReference>
<evidence type="ECO:0000313" key="7">
    <source>
        <dbReference type="Proteomes" id="UP001230933"/>
    </source>
</evidence>
<keyword evidence="3" id="KW-0813">Transport</keyword>
<evidence type="ECO:0000256" key="3">
    <source>
        <dbReference type="ARBA" id="ARBA00022448"/>
    </source>
</evidence>
<dbReference type="PROSITE" id="PS51257">
    <property type="entry name" value="PROKAR_LIPOPROTEIN"/>
    <property type="match status" value="1"/>
</dbReference>
<dbReference type="Proteomes" id="UP001230933">
    <property type="component" value="Chromosome"/>
</dbReference>
<accession>A0AAX3ZY29</accession>
<comment type="similarity">
    <text evidence="2">Belongs to the bacterial solute-binding protein 8 family.</text>
</comment>
<dbReference type="Gene3D" id="3.40.50.1980">
    <property type="entry name" value="Nitrogenase molybdenum iron protein domain"/>
    <property type="match status" value="2"/>
</dbReference>
<evidence type="ECO:0000256" key="2">
    <source>
        <dbReference type="ARBA" id="ARBA00008814"/>
    </source>
</evidence>
<dbReference type="PANTHER" id="PTHR30532:SF1">
    <property type="entry name" value="IRON(3+)-HYDROXAMATE-BINDING PROTEIN FHUD"/>
    <property type="match status" value="1"/>
</dbReference>
<evidence type="ECO:0000256" key="4">
    <source>
        <dbReference type="ARBA" id="ARBA00022729"/>
    </source>
</evidence>
<dbReference type="InterPro" id="IPR051313">
    <property type="entry name" value="Bact_iron-sidero_bind"/>
</dbReference>
<gene>
    <name evidence="6" type="ORF">QIE55_31165</name>
</gene>
<dbReference type="SUPFAM" id="SSF53807">
    <property type="entry name" value="Helical backbone' metal receptor"/>
    <property type="match status" value="1"/>
</dbReference>
<dbReference type="PROSITE" id="PS50983">
    <property type="entry name" value="FE_B12_PBP"/>
    <property type="match status" value="1"/>
</dbReference>